<evidence type="ECO:0000313" key="2">
    <source>
        <dbReference type="Proteomes" id="UP001140234"/>
    </source>
</evidence>
<keyword evidence="2" id="KW-1185">Reference proteome</keyword>
<organism evidence="1 2">
    <name type="scientific">Coemansia nantahalensis</name>
    <dbReference type="NCBI Taxonomy" id="2789366"/>
    <lineage>
        <taxon>Eukaryota</taxon>
        <taxon>Fungi</taxon>
        <taxon>Fungi incertae sedis</taxon>
        <taxon>Zoopagomycota</taxon>
        <taxon>Kickxellomycotina</taxon>
        <taxon>Kickxellomycetes</taxon>
        <taxon>Kickxellales</taxon>
        <taxon>Kickxellaceae</taxon>
        <taxon>Coemansia</taxon>
    </lineage>
</organism>
<dbReference type="EMBL" id="JANBUJ010000634">
    <property type="protein sequence ID" value="KAJ2770903.1"/>
    <property type="molecule type" value="Genomic_DNA"/>
</dbReference>
<proteinExistence type="predicted"/>
<reference evidence="1" key="1">
    <citation type="submission" date="2022-07" db="EMBL/GenBank/DDBJ databases">
        <title>Phylogenomic reconstructions and comparative analyses of Kickxellomycotina fungi.</title>
        <authorList>
            <person name="Reynolds N.K."/>
            <person name="Stajich J.E."/>
            <person name="Barry K."/>
            <person name="Grigoriev I.V."/>
            <person name="Crous P."/>
            <person name="Smith M.E."/>
        </authorList>
    </citation>
    <scope>NUCLEOTIDE SEQUENCE</scope>
    <source>
        <strain evidence="1">CBS 109366</strain>
    </source>
</reference>
<protein>
    <submittedName>
        <fullName evidence="1">Uncharacterized protein</fullName>
    </submittedName>
</protein>
<comment type="caution">
    <text evidence="1">The sequence shown here is derived from an EMBL/GenBank/DDBJ whole genome shotgun (WGS) entry which is preliminary data.</text>
</comment>
<gene>
    <name evidence="1" type="ORF">IWQ57_002449</name>
</gene>
<dbReference type="Proteomes" id="UP001140234">
    <property type="component" value="Unassembled WGS sequence"/>
</dbReference>
<name>A0ACC1K0N7_9FUNG</name>
<accession>A0ACC1K0N7</accession>
<evidence type="ECO:0000313" key="1">
    <source>
        <dbReference type="EMBL" id="KAJ2770903.1"/>
    </source>
</evidence>
<sequence length="475" mass="50347">MTQPAHAVFRGCLVDTPALGALRIRPRGALGIDRRTGRIIGVAAEPAAGVAAAALVGGWTGSHVDDSDVEVIDLGADQFLMPGLIDTHTHAPQYTFLGLGHDLPLMDWLEKYTFKHESQFRDAELARTVYADVVRRVVRAGCTMAAYYGTIHLDACCVLAETIRAAGQRAYVGKVCMDANSPAYYSESTDESLQATEAFVHAVLAGHSAADASLLVRPIITPRFVPSCSDRCLRGLGELARAHELPVQSHLCENPAEIAFAKACFPGAASYSAIYHAAGLFGPRTIMAHCVHMSDDDIRLVRECGVGVSHCPNSNFSLSSGVADVRRLIDHGIPVGLGTDVGGGYAPSILDAMRMAAAASRAIVAARRDSAQPAGTPLDAGELLFLATQGGARVMGMQDHIGTLDPGKLFDALVVDLAAPGSPVPPPSATPAVLEHQRDGRHEQAWALRAEQFVFLADDRNIARVYVGGKLIHAL</sequence>